<dbReference type="Proteomes" id="UP001291926">
    <property type="component" value="Unassembled WGS sequence"/>
</dbReference>
<dbReference type="InterPro" id="IPR000743">
    <property type="entry name" value="Glyco_hydro_28"/>
</dbReference>
<comment type="caution">
    <text evidence="11">The sequence shown here is derived from an EMBL/GenBank/DDBJ whole genome shotgun (WGS) entry which is preliminary data.</text>
</comment>
<feature type="signal peptide" evidence="10">
    <location>
        <begin position="1"/>
        <end position="24"/>
    </location>
</feature>
<organism evidence="11 12">
    <name type="scientific">Penstemon davidsonii</name>
    <dbReference type="NCBI Taxonomy" id="160366"/>
    <lineage>
        <taxon>Eukaryota</taxon>
        <taxon>Viridiplantae</taxon>
        <taxon>Streptophyta</taxon>
        <taxon>Embryophyta</taxon>
        <taxon>Tracheophyta</taxon>
        <taxon>Spermatophyta</taxon>
        <taxon>Magnoliopsida</taxon>
        <taxon>eudicotyledons</taxon>
        <taxon>Gunneridae</taxon>
        <taxon>Pentapetalae</taxon>
        <taxon>asterids</taxon>
        <taxon>lamiids</taxon>
        <taxon>Lamiales</taxon>
        <taxon>Plantaginaceae</taxon>
        <taxon>Cheloneae</taxon>
        <taxon>Penstemon</taxon>
    </lineage>
</organism>
<evidence type="ECO:0000256" key="6">
    <source>
        <dbReference type="ARBA" id="ARBA00023295"/>
    </source>
</evidence>
<proteinExistence type="inferred from homology"/>
<evidence type="ECO:0000256" key="8">
    <source>
        <dbReference type="PROSITE-ProRule" id="PRU10052"/>
    </source>
</evidence>
<dbReference type="PANTHER" id="PTHR31375">
    <property type="match status" value="1"/>
</dbReference>
<reference evidence="11 12" key="1">
    <citation type="journal article" date="2023" name="bioRxiv">
        <title>Genome report: Whole genome sequence and annotation of Penstemon davidsonii.</title>
        <authorList>
            <person name="Ostevik K.L."/>
            <person name="Alabady M."/>
            <person name="Zhang M."/>
            <person name="Rausher M.D."/>
        </authorList>
    </citation>
    <scope>NUCLEOTIDE SEQUENCE [LARGE SCALE GENOMIC DNA]</scope>
    <source>
        <strain evidence="11">DNT005</strain>
        <tissue evidence="11">Whole leaf</tissue>
    </source>
</reference>
<feature type="chain" id="PRO_5046497604" description="Polygalacturonase" evidence="10">
    <location>
        <begin position="25"/>
        <end position="396"/>
    </location>
</feature>
<accession>A0ABR0D006</accession>
<dbReference type="InterPro" id="IPR012334">
    <property type="entry name" value="Pectin_lyas_fold"/>
</dbReference>
<keyword evidence="5 9" id="KW-0378">Hydrolase</keyword>
<keyword evidence="6 9" id="KW-0326">Glycosidase</keyword>
<evidence type="ECO:0008006" key="13">
    <source>
        <dbReference type="Google" id="ProtNLM"/>
    </source>
</evidence>
<evidence type="ECO:0000256" key="3">
    <source>
        <dbReference type="ARBA" id="ARBA00022512"/>
    </source>
</evidence>
<feature type="active site" evidence="8">
    <location>
        <position position="243"/>
    </location>
</feature>
<evidence type="ECO:0000313" key="11">
    <source>
        <dbReference type="EMBL" id="KAK4482610.1"/>
    </source>
</evidence>
<sequence>MVITKTTIQLLIFTFFFYITSSFADNPTYNVETLGATSDGDTDCTKAFSSAWAAACATTEPATIYVPSGRFLIENVNFSGKLCKNKAITFRIDGTLVAPSDYNVIGSSDTWLKFDRVAGVSIYGGMIDGRGTDLWACKNSGKSCPKGATSLAFYNSNNITINGLYSLNSQMFHINIDNCHNVNLLNMKISAPANSPNTDGIHVQQSSEVVLMNSHIGTGDDCVSIGPGASNLWIENLACGPGHGISIGSLGWSLEEAGVQNVTVKTATFTGTQNGLRLKTWARPSNGFVKDVVFQHVVMVNVRYPIIIDQNYCPDHKNCPSQESGVRVSDIKYEDIHGTSATKVAVKFDCSKTYPCNGITLTEVNLTFKDKPATSSCANAGGMADGTGVVQPTSCL</sequence>
<dbReference type="SUPFAM" id="SSF51126">
    <property type="entry name" value="Pectin lyase-like"/>
    <property type="match status" value="1"/>
</dbReference>
<evidence type="ECO:0000256" key="4">
    <source>
        <dbReference type="ARBA" id="ARBA00022525"/>
    </source>
</evidence>
<dbReference type="PROSITE" id="PS00502">
    <property type="entry name" value="POLYGALACTURONASE"/>
    <property type="match status" value="1"/>
</dbReference>
<evidence type="ECO:0000256" key="9">
    <source>
        <dbReference type="RuleBase" id="RU361169"/>
    </source>
</evidence>
<keyword evidence="4" id="KW-0964">Secreted</keyword>
<comment type="subcellular location">
    <subcellularLocation>
        <location evidence="1">Secreted</location>
        <location evidence="1">Cell wall</location>
    </subcellularLocation>
</comment>
<keyword evidence="3" id="KW-0134">Cell wall</keyword>
<evidence type="ECO:0000256" key="2">
    <source>
        <dbReference type="ARBA" id="ARBA00008834"/>
    </source>
</evidence>
<evidence type="ECO:0000313" key="12">
    <source>
        <dbReference type="Proteomes" id="UP001291926"/>
    </source>
</evidence>
<keyword evidence="7" id="KW-0961">Cell wall biogenesis/degradation</keyword>
<name>A0ABR0D006_9LAMI</name>
<evidence type="ECO:0000256" key="10">
    <source>
        <dbReference type="SAM" id="SignalP"/>
    </source>
</evidence>
<gene>
    <name evidence="11" type="ORF">RD792_009774</name>
</gene>
<protein>
    <recommendedName>
        <fullName evidence="13">Polygalacturonase</fullName>
    </recommendedName>
</protein>
<evidence type="ECO:0000256" key="5">
    <source>
        <dbReference type="ARBA" id="ARBA00022801"/>
    </source>
</evidence>
<evidence type="ECO:0000256" key="7">
    <source>
        <dbReference type="ARBA" id="ARBA00023316"/>
    </source>
</evidence>
<evidence type="ECO:0000256" key="1">
    <source>
        <dbReference type="ARBA" id="ARBA00004191"/>
    </source>
</evidence>
<keyword evidence="10" id="KW-0732">Signal</keyword>
<dbReference type="Gene3D" id="2.160.20.10">
    <property type="entry name" value="Single-stranded right-handed beta-helix, Pectin lyase-like"/>
    <property type="match status" value="1"/>
</dbReference>
<dbReference type="EMBL" id="JAYDYQ010002534">
    <property type="protein sequence ID" value="KAK4482610.1"/>
    <property type="molecule type" value="Genomic_DNA"/>
</dbReference>
<comment type="similarity">
    <text evidence="2 9">Belongs to the glycosyl hydrolase 28 family.</text>
</comment>
<keyword evidence="12" id="KW-1185">Reference proteome</keyword>
<dbReference type="Pfam" id="PF00295">
    <property type="entry name" value="Glyco_hydro_28"/>
    <property type="match status" value="1"/>
</dbReference>
<dbReference type="InterPro" id="IPR011050">
    <property type="entry name" value="Pectin_lyase_fold/virulence"/>
</dbReference>